<keyword evidence="3" id="KW-1185">Reference proteome</keyword>
<dbReference type="AlphaFoldDB" id="A0A183T1E9"/>
<protein>
    <submittedName>
        <fullName evidence="2 4">Uncharacterized protein</fullName>
    </submittedName>
</protein>
<organism evidence="4">
    <name type="scientific">Schistocephalus solidus</name>
    <name type="common">Tapeworm</name>
    <dbReference type="NCBI Taxonomy" id="70667"/>
    <lineage>
        <taxon>Eukaryota</taxon>
        <taxon>Metazoa</taxon>
        <taxon>Spiralia</taxon>
        <taxon>Lophotrochozoa</taxon>
        <taxon>Platyhelminthes</taxon>
        <taxon>Cestoda</taxon>
        <taxon>Eucestoda</taxon>
        <taxon>Diphyllobothriidea</taxon>
        <taxon>Diphyllobothriidae</taxon>
        <taxon>Schistocephalus</taxon>
    </lineage>
</organism>
<dbReference type="WBParaSite" id="SSLN_0001069601-mRNA-1">
    <property type="protein sequence ID" value="SSLN_0001069601-mRNA-1"/>
    <property type="gene ID" value="SSLN_0001069601"/>
</dbReference>
<sequence length="252" mass="27202">MGSGLIAGVGRVVPNSLLWLLEAEFYPATTSQATARISGLNQVRLFDVVGFFTRYVCTLPPALLPVLLPYSPPPTTSTSLVFSLSYSQPTLLQLHSPLLSFPSLALIFPPLSPSSLSLSLSILFPHFAPLLSLPSSFSPSLSPHPSLFPTVKKSQLEKVGAGYTFFWSGHPKVERCDADVTFATRNDVMGRLPCLSQGINDRMLSPRQPLRGDKFTAIISTYARPSMTSSDEAKKQMVRASTSPPGDFAEGG</sequence>
<evidence type="ECO:0000313" key="2">
    <source>
        <dbReference type="EMBL" id="VDL96682.1"/>
    </source>
</evidence>
<name>A0A183T1E9_SCHSO</name>
<feature type="region of interest" description="Disordered" evidence="1">
    <location>
        <begin position="226"/>
        <end position="252"/>
    </location>
</feature>
<reference evidence="2 3" key="2">
    <citation type="submission" date="2018-11" db="EMBL/GenBank/DDBJ databases">
        <authorList>
            <consortium name="Pathogen Informatics"/>
        </authorList>
    </citation>
    <scope>NUCLEOTIDE SEQUENCE [LARGE SCALE GENOMIC DNA]</scope>
    <source>
        <strain evidence="2 3">NST_G2</strain>
    </source>
</reference>
<evidence type="ECO:0000313" key="3">
    <source>
        <dbReference type="Proteomes" id="UP000275846"/>
    </source>
</evidence>
<gene>
    <name evidence="2" type="ORF">SSLN_LOCUS10297</name>
</gene>
<evidence type="ECO:0000256" key="1">
    <source>
        <dbReference type="SAM" id="MobiDB-lite"/>
    </source>
</evidence>
<reference evidence="4" key="1">
    <citation type="submission" date="2016-06" db="UniProtKB">
        <authorList>
            <consortium name="WormBaseParasite"/>
        </authorList>
    </citation>
    <scope>IDENTIFICATION</scope>
</reference>
<dbReference type="EMBL" id="UYSU01035784">
    <property type="protein sequence ID" value="VDL96682.1"/>
    <property type="molecule type" value="Genomic_DNA"/>
</dbReference>
<proteinExistence type="predicted"/>
<evidence type="ECO:0000313" key="4">
    <source>
        <dbReference type="WBParaSite" id="SSLN_0001069601-mRNA-1"/>
    </source>
</evidence>
<accession>A0A183T1E9</accession>
<dbReference type="Proteomes" id="UP000275846">
    <property type="component" value="Unassembled WGS sequence"/>
</dbReference>